<evidence type="ECO:0000256" key="11">
    <source>
        <dbReference type="SAM" id="Phobius"/>
    </source>
</evidence>
<dbReference type="RefSeq" id="WP_191730195.1">
    <property type="nucleotide sequence ID" value="NZ_JACSQJ010000009.1"/>
</dbReference>
<gene>
    <name evidence="13" type="ORF">H9645_13440</name>
</gene>
<evidence type="ECO:0000256" key="3">
    <source>
        <dbReference type="ARBA" id="ARBA00022475"/>
    </source>
</evidence>
<evidence type="ECO:0000256" key="4">
    <source>
        <dbReference type="ARBA" id="ARBA00022481"/>
    </source>
</evidence>
<evidence type="ECO:0000256" key="8">
    <source>
        <dbReference type="ARBA" id="ARBA00023136"/>
    </source>
</evidence>
<protein>
    <recommendedName>
        <fullName evidence="2">Type II secretion system protein H</fullName>
    </recommendedName>
    <alternativeName>
        <fullName evidence="10">General secretion pathway protein H</fullName>
    </alternativeName>
</protein>
<dbReference type="EMBL" id="JACSQJ010000009">
    <property type="protein sequence ID" value="MBD7989037.1"/>
    <property type="molecule type" value="Genomic_DNA"/>
</dbReference>
<evidence type="ECO:0000256" key="5">
    <source>
        <dbReference type="ARBA" id="ARBA00022519"/>
    </source>
</evidence>
<evidence type="ECO:0000256" key="2">
    <source>
        <dbReference type="ARBA" id="ARBA00021549"/>
    </source>
</evidence>
<feature type="transmembrane region" description="Helical" evidence="11">
    <location>
        <begin position="12"/>
        <end position="33"/>
    </location>
</feature>
<evidence type="ECO:0000256" key="9">
    <source>
        <dbReference type="ARBA" id="ARBA00025772"/>
    </source>
</evidence>
<keyword evidence="3" id="KW-1003">Cell membrane</keyword>
<comment type="caution">
    <text evidence="13">The sequence shown here is derived from an EMBL/GenBank/DDBJ whole genome shotgun (WGS) entry which is preliminary data.</text>
</comment>
<dbReference type="Gene3D" id="3.55.40.10">
    <property type="entry name" value="minor pseudopilin epsh domain"/>
    <property type="match status" value="1"/>
</dbReference>
<keyword evidence="4" id="KW-0488">Methylation</keyword>
<dbReference type="InterPro" id="IPR022346">
    <property type="entry name" value="T2SS_GspH"/>
</dbReference>
<dbReference type="NCBIfam" id="TIGR02532">
    <property type="entry name" value="IV_pilin_GFxxxE"/>
    <property type="match status" value="1"/>
</dbReference>
<dbReference type="Pfam" id="PF07963">
    <property type="entry name" value="N_methyl"/>
    <property type="match status" value="1"/>
</dbReference>
<keyword evidence="14" id="KW-1185">Reference proteome</keyword>
<keyword evidence="7 11" id="KW-1133">Transmembrane helix</keyword>
<dbReference type="InterPro" id="IPR012902">
    <property type="entry name" value="N_methyl_site"/>
</dbReference>
<evidence type="ECO:0000256" key="6">
    <source>
        <dbReference type="ARBA" id="ARBA00022692"/>
    </source>
</evidence>
<evidence type="ECO:0000259" key="12">
    <source>
        <dbReference type="Pfam" id="PF12019"/>
    </source>
</evidence>
<dbReference type="Pfam" id="PF12019">
    <property type="entry name" value="GspH"/>
    <property type="match status" value="1"/>
</dbReference>
<evidence type="ECO:0000256" key="10">
    <source>
        <dbReference type="ARBA" id="ARBA00030775"/>
    </source>
</evidence>
<reference evidence="13 14" key="1">
    <citation type="submission" date="2020-08" db="EMBL/GenBank/DDBJ databases">
        <title>A Genomic Blueprint of the Chicken Gut Microbiome.</title>
        <authorList>
            <person name="Gilroy R."/>
            <person name="Ravi A."/>
            <person name="Getino M."/>
            <person name="Pursley I."/>
            <person name="Horton D.L."/>
            <person name="Alikhan N.-F."/>
            <person name="Baker D."/>
            <person name="Gharbi K."/>
            <person name="Hall N."/>
            <person name="Watson M."/>
            <person name="Adriaenssens E.M."/>
            <person name="Foster-Nyarko E."/>
            <person name="Jarju S."/>
            <person name="Secka A."/>
            <person name="Antonio M."/>
            <person name="Oren A."/>
            <person name="Chaudhuri R."/>
            <person name="La Ragione R.M."/>
            <person name="Hildebrand F."/>
            <person name="Pallen M.J."/>
        </authorList>
    </citation>
    <scope>NUCLEOTIDE SEQUENCE [LARGE SCALE GENOMIC DNA]</scope>
    <source>
        <strain evidence="13 14">Sa2BVA3</strain>
    </source>
</reference>
<sequence length="184" mass="19708">MKVAKRCDGVTLVELLVTIAILAILVAIGFPSFQSSMRSNRMAATNNEMIASLSLARSEAVRSTRGGGICGSTDGATCSGRWTDGWLVWQDVESAGNSYGEFDEDVDVIVRHVNGPANLSLTLTNTSGTRVDTLGFDSRGRPIASDMPLAWTLVPDNCPAGQEFVRVIEMTLVGQAKSLRRNCP</sequence>
<keyword evidence="6 11" id="KW-0812">Transmembrane</keyword>
<feature type="domain" description="General secretion pathway GspH" evidence="12">
    <location>
        <begin position="47"/>
        <end position="156"/>
    </location>
</feature>
<evidence type="ECO:0000313" key="14">
    <source>
        <dbReference type="Proteomes" id="UP000647183"/>
    </source>
</evidence>
<comment type="subcellular location">
    <subcellularLocation>
        <location evidence="1">Cell inner membrane</location>
        <topology evidence="1">Single-pass membrane protein</topology>
    </subcellularLocation>
</comment>
<dbReference type="InterPro" id="IPR045584">
    <property type="entry name" value="Pilin-like"/>
</dbReference>
<keyword evidence="8 11" id="KW-0472">Membrane</keyword>
<name>A0ABR8ULY1_9GAMM</name>
<evidence type="ECO:0000256" key="1">
    <source>
        <dbReference type="ARBA" id="ARBA00004377"/>
    </source>
</evidence>
<dbReference type="Proteomes" id="UP000647183">
    <property type="component" value="Unassembled WGS sequence"/>
</dbReference>
<keyword evidence="5" id="KW-0997">Cell inner membrane</keyword>
<proteinExistence type="inferred from homology"/>
<evidence type="ECO:0000256" key="7">
    <source>
        <dbReference type="ARBA" id="ARBA00022989"/>
    </source>
</evidence>
<dbReference type="SUPFAM" id="SSF54523">
    <property type="entry name" value="Pili subunits"/>
    <property type="match status" value="1"/>
</dbReference>
<organism evidence="13 14">
    <name type="scientific">Luteimonas colneyensis</name>
    <dbReference type="NCBI Taxonomy" id="2762230"/>
    <lineage>
        <taxon>Bacteria</taxon>
        <taxon>Pseudomonadati</taxon>
        <taxon>Pseudomonadota</taxon>
        <taxon>Gammaproteobacteria</taxon>
        <taxon>Lysobacterales</taxon>
        <taxon>Lysobacteraceae</taxon>
        <taxon>Luteimonas</taxon>
    </lineage>
</organism>
<accession>A0ABR8ULY1</accession>
<comment type="similarity">
    <text evidence="9">Belongs to the GSP H family.</text>
</comment>
<evidence type="ECO:0000313" key="13">
    <source>
        <dbReference type="EMBL" id="MBD7989037.1"/>
    </source>
</evidence>